<dbReference type="EMBL" id="JADKBR010000005">
    <property type="protein sequence ID" value="MBK8890105.1"/>
    <property type="molecule type" value="Genomic_DNA"/>
</dbReference>
<evidence type="ECO:0000313" key="5">
    <source>
        <dbReference type="Proteomes" id="UP000808146"/>
    </source>
</evidence>
<dbReference type="InterPro" id="IPR013762">
    <property type="entry name" value="Integrase-like_cat_sf"/>
</dbReference>
<dbReference type="InterPro" id="IPR002104">
    <property type="entry name" value="Integrase_catalytic"/>
</dbReference>
<reference evidence="4" key="1">
    <citation type="submission" date="2020-10" db="EMBL/GenBank/DDBJ databases">
        <title>Connecting structure to function with the recovery of over 1000 high-quality activated sludge metagenome-assembled genomes encoding full-length rRNA genes using long-read sequencing.</title>
        <authorList>
            <person name="Singleton C.M."/>
            <person name="Petriglieri F."/>
            <person name="Kristensen J.M."/>
            <person name="Kirkegaard R.H."/>
            <person name="Michaelsen T.Y."/>
            <person name="Andersen M.H."/>
            <person name="Karst S.M."/>
            <person name="Dueholm M.S."/>
            <person name="Nielsen P.H."/>
            <person name="Albertsen M."/>
        </authorList>
    </citation>
    <scope>NUCLEOTIDE SEQUENCE</scope>
    <source>
        <strain evidence="4">OdNE_18-Q3-R46-58_BAT3C.305</strain>
    </source>
</reference>
<dbReference type="InterPro" id="IPR011010">
    <property type="entry name" value="DNA_brk_join_enz"/>
</dbReference>
<dbReference type="Pfam" id="PF00589">
    <property type="entry name" value="Phage_integrase"/>
    <property type="match status" value="1"/>
</dbReference>
<dbReference type="PROSITE" id="PS51898">
    <property type="entry name" value="TYR_RECOMBINASE"/>
    <property type="match status" value="1"/>
</dbReference>
<organism evidence="4 5">
    <name type="scientific">Candidatus Dechloromonas phosphorivorans</name>
    <dbReference type="NCBI Taxonomy" id="2899244"/>
    <lineage>
        <taxon>Bacteria</taxon>
        <taxon>Pseudomonadati</taxon>
        <taxon>Pseudomonadota</taxon>
        <taxon>Betaproteobacteria</taxon>
        <taxon>Rhodocyclales</taxon>
        <taxon>Azonexaceae</taxon>
        <taxon>Dechloromonas</taxon>
    </lineage>
</organism>
<evidence type="ECO:0000256" key="1">
    <source>
        <dbReference type="ARBA" id="ARBA00023172"/>
    </source>
</evidence>
<dbReference type="SUPFAM" id="SSF56349">
    <property type="entry name" value="DNA breaking-rejoining enzymes"/>
    <property type="match status" value="1"/>
</dbReference>
<evidence type="ECO:0000313" key="4">
    <source>
        <dbReference type="EMBL" id="MBK8890105.1"/>
    </source>
</evidence>
<comment type="caution">
    <text evidence="4">The sequence shown here is derived from an EMBL/GenBank/DDBJ whole genome shotgun (WGS) entry which is preliminary data.</text>
</comment>
<protein>
    <submittedName>
        <fullName evidence="4">Tyrosine-type recombinase/integrase</fullName>
    </submittedName>
</protein>
<feature type="region of interest" description="Disordered" evidence="2">
    <location>
        <begin position="1"/>
        <end position="35"/>
    </location>
</feature>
<dbReference type="Proteomes" id="UP000808146">
    <property type="component" value="Unassembled WGS sequence"/>
</dbReference>
<evidence type="ECO:0000256" key="2">
    <source>
        <dbReference type="SAM" id="MobiDB-lite"/>
    </source>
</evidence>
<gene>
    <name evidence="4" type="ORF">IPN75_06745</name>
</gene>
<proteinExistence type="predicted"/>
<dbReference type="AlphaFoldDB" id="A0A9D7QMN5"/>
<sequence>MRLFYSAPGPRNTATNPWRNRLESRTKRGSPAYNPSRRCGECVAPLLGNVNAPAHPDLVVRLHVVQKALQAAQSARFAHNAAVHAYGHHFRPVLTLRLALAVGHATETQPALAKRKISPHTIRHTTAMHLLQAGVDISVIALWLGHESPVATHHYVAADLAMKERALARLHEPSSKTLRFRAPDSLLNFLRTL</sequence>
<name>A0A9D7QMN5_9RHOO</name>
<feature type="domain" description="Tyr recombinase" evidence="3">
    <location>
        <begin position="1"/>
        <end position="168"/>
    </location>
</feature>
<accession>A0A9D7QMN5</accession>
<dbReference type="Gene3D" id="1.10.443.10">
    <property type="entry name" value="Intergrase catalytic core"/>
    <property type="match status" value="1"/>
</dbReference>
<evidence type="ECO:0000259" key="3">
    <source>
        <dbReference type="PROSITE" id="PS51898"/>
    </source>
</evidence>
<keyword evidence="1" id="KW-0233">DNA recombination</keyword>
<dbReference type="GO" id="GO:0006310">
    <property type="term" value="P:DNA recombination"/>
    <property type="evidence" value="ECO:0007669"/>
    <property type="project" value="UniProtKB-KW"/>
</dbReference>
<dbReference type="GO" id="GO:0003677">
    <property type="term" value="F:DNA binding"/>
    <property type="evidence" value="ECO:0007669"/>
    <property type="project" value="InterPro"/>
</dbReference>
<dbReference type="GO" id="GO:0015074">
    <property type="term" value="P:DNA integration"/>
    <property type="evidence" value="ECO:0007669"/>
    <property type="project" value="InterPro"/>
</dbReference>